<accession>A0A5F0K3X0</accession>
<protein>
    <submittedName>
        <fullName evidence="3">Uncharacterized protein</fullName>
    </submittedName>
</protein>
<evidence type="ECO:0000313" key="5">
    <source>
        <dbReference type="Proteomes" id="UP000297914"/>
    </source>
</evidence>
<dbReference type="AlphaFoldDB" id="A0A5F0K3X0"/>
<evidence type="ECO:0000313" key="2">
    <source>
        <dbReference type="EMBL" id="TFF70854.1"/>
    </source>
</evidence>
<name>A0A5F0K3X0_9GAMM</name>
<dbReference type="Proteomes" id="UP000297914">
    <property type="component" value="Unassembled WGS sequence"/>
</dbReference>
<reference evidence="3 5" key="1">
    <citation type="submission" date="2018-06" db="EMBL/GenBank/DDBJ databases">
        <title>Occurrence of a novel blaKPC-2- and qnrS2- harbouring IncP6 plasmid from Aeromonas taiwanensis isolates recovered from the river sediments.</title>
        <authorList>
            <person name="Zheng B."/>
            <person name="Yu X."/>
            <person name="Xiao Y."/>
        </authorList>
    </citation>
    <scope>NUCLEOTIDE SEQUENCE [LARGE SCALE GENOMIC DNA]</scope>
    <source>
        <strain evidence="2 4">1713</strain>
        <strain evidence="3 5">198</strain>
    </source>
</reference>
<dbReference type="EMBL" id="QORK01000066">
    <property type="protein sequence ID" value="TFF73883.1"/>
    <property type="molecule type" value="Genomic_DNA"/>
</dbReference>
<evidence type="ECO:0000256" key="1">
    <source>
        <dbReference type="SAM" id="SignalP"/>
    </source>
</evidence>
<sequence length="70" mass="7063">MSTSRYLLLLIAALLTGCGGELVSTAATTGKLQAEQAKEARAQLDQFKLQLSAAVQATDAAAASAATPSP</sequence>
<gene>
    <name evidence="2" type="ORF">DRM93_20790</name>
    <name evidence="3" type="ORF">DRM94_20790</name>
</gene>
<feature type="signal peptide" evidence="1">
    <location>
        <begin position="1"/>
        <end position="26"/>
    </location>
</feature>
<dbReference type="RefSeq" id="WP_134697232.1">
    <property type="nucleotide sequence ID" value="NZ_QORJ01000064.1"/>
</dbReference>
<dbReference type="PROSITE" id="PS51257">
    <property type="entry name" value="PROKAR_LIPOPROTEIN"/>
    <property type="match status" value="1"/>
</dbReference>
<dbReference type="OrthoDB" id="9959252at2"/>
<dbReference type="EMBL" id="QORL01000066">
    <property type="protein sequence ID" value="TFF70854.1"/>
    <property type="molecule type" value="Genomic_DNA"/>
</dbReference>
<comment type="caution">
    <text evidence="3">The sequence shown here is derived from an EMBL/GenBank/DDBJ whole genome shotgun (WGS) entry which is preliminary data.</text>
</comment>
<evidence type="ECO:0000313" key="3">
    <source>
        <dbReference type="EMBL" id="TFF73883.1"/>
    </source>
</evidence>
<keyword evidence="1" id="KW-0732">Signal</keyword>
<keyword evidence="4" id="KW-1185">Reference proteome</keyword>
<feature type="chain" id="PRO_5044621104" evidence="1">
    <location>
        <begin position="27"/>
        <end position="70"/>
    </location>
</feature>
<proteinExistence type="predicted"/>
<organism evidence="3 5">
    <name type="scientific">Aeromonas taiwanensis</name>
    <dbReference type="NCBI Taxonomy" id="633417"/>
    <lineage>
        <taxon>Bacteria</taxon>
        <taxon>Pseudomonadati</taxon>
        <taxon>Pseudomonadota</taxon>
        <taxon>Gammaproteobacteria</taxon>
        <taxon>Aeromonadales</taxon>
        <taxon>Aeromonadaceae</taxon>
        <taxon>Aeromonas</taxon>
    </lineage>
</organism>
<evidence type="ECO:0000313" key="4">
    <source>
        <dbReference type="Proteomes" id="UP000297720"/>
    </source>
</evidence>
<dbReference type="Proteomes" id="UP000297720">
    <property type="component" value="Unassembled WGS sequence"/>
</dbReference>